<evidence type="ECO:0000256" key="1">
    <source>
        <dbReference type="ARBA" id="ARBA00038232"/>
    </source>
</evidence>
<dbReference type="Gene3D" id="1.10.10.10">
    <property type="entry name" value="Winged helix-like DNA-binding domain superfamily/Winged helix DNA-binding domain"/>
    <property type="match status" value="2"/>
</dbReference>
<protein>
    <submittedName>
        <fullName evidence="4">Transposase</fullName>
    </submittedName>
</protein>
<dbReference type="InterPro" id="IPR010921">
    <property type="entry name" value="Trp_repressor/repl_initiator"/>
</dbReference>
<reference evidence="4" key="1">
    <citation type="submission" date="2022-09" db="EMBL/GenBank/DDBJ databases">
        <title>Genome analysis and characterization of larvicidal activity of Brevibacillus strains.</title>
        <authorList>
            <person name="Patrusheva E.V."/>
            <person name="Izotova A.O."/>
            <person name="Toshchakov S.V."/>
            <person name="Sineoky S.P."/>
        </authorList>
    </citation>
    <scope>NUCLEOTIDE SEQUENCE</scope>
    <source>
        <strain evidence="4">VKPM_B-13247</strain>
    </source>
</reference>
<feature type="non-terminal residue" evidence="4">
    <location>
        <position position="1"/>
    </location>
</feature>
<feature type="domain" description="Insertion element IS150 protein InsJ-like helix-turn-helix" evidence="3">
    <location>
        <begin position="102"/>
        <end position="154"/>
    </location>
</feature>
<dbReference type="SUPFAM" id="SSF48295">
    <property type="entry name" value="TrpR-like"/>
    <property type="match status" value="2"/>
</dbReference>
<dbReference type="AlphaFoldDB" id="A0AAP3DMR4"/>
<evidence type="ECO:0000259" key="3">
    <source>
        <dbReference type="Pfam" id="PF13518"/>
    </source>
</evidence>
<comment type="caution">
    <text evidence="4">The sequence shown here is derived from an EMBL/GenBank/DDBJ whole genome shotgun (WGS) entry which is preliminary data.</text>
</comment>
<gene>
    <name evidence="4" type="ORF">O0554_27275</name>
</gene>
<dbReference type="RefSeq" id="WP_258435154.1">
    <property type="nucleotide sequence ID" value="NZ_JANSGW010000121.1"/>
</dbReference>
<dbReference type="PANTHER" id="PTHR33795:SF1">
    <property type="entry name" value="INSERTION ELEMENT IS150 PROTEIN INSJ"/>
    <property type="match status" value="1"/>
</dbReference>
<evidence type="ECO:0000256" key="2">
    <source>
        <dbReference type="SAM" id="Coils"/>
    </source>
</evidence>
<sequence>AKMYGIGKTTLIEWRDRYELNGFEGLEHRICNRSYSADLKIQAVKDYLSGALSQSQIIRKYKIACRTQLRRWIQKYNDHSSLTSYYGGAKAMTKGRATTWQERIDIVQYCLAHNYDYQKTVSQYQVSYQQVYQWVKKYENGGQDALQDGRGRKKPEEELTEADRHKLAMKKLEYENERLRAEVAFLKKLQEFQRRRT</sequence>
<dbReference type="InterPro" id="IPR055247">
    <property type="entry name" value="InsJ-like_HTH"/>
</dbReference>
<feature type="coiled-coil region" evidence="2">
    <location>
        <begin position="162"/>
        <end position="196"/>
    </location>
</feature>
<name>A0AAP3DMR4_BRELA</name>
<dbReference type="InterPro" id="IPR052057">
    <property type="entry name" value="IS150/IS1296_orfA-like"/>
</dbReference>
<comment type="similarity">
    <text evidence="1">Belongs to the IS150/IS1296 orfA family.</text>
</comment>
<dbReference type="Pfam" id="PF13518">
    <property type="entry name" value="HTH_28"/>
    <property type="match status" value="2"/>
</dbReference>
<dbReference type="GO" id="GO:0043565">
    <property type="term" value="F:sequence-specific DNA binding"/>
    <property type="evidence" value="ECO:0007669"/>
    <property type="project" value="InterPro"/>
</dbReference>
<evidence type="ECO:0000313" key="5">
    <source>
        <dbReference type="Proteomes" id="UP001077662"/>
    </source>
</evidence>
<organism evidence="4 5">
    <name type="scientific">Brevibacillus laterosporus</name>
    <name type="common">Bacillus laterosporus</name>
    <dbReference type="NCBI Taxonomy" id="1465"/>
    <lineage>
        <taxon>Bacteria</taxon>
        <taxon>Bacillati</taxon>
        <taxon>Bacillota</taxon>
        <taxon>Bacilli</taxon>
        <taxon>Bacillales</taxon>
        <taxon>Paenibacillaceae</taxon>
        <taxon>Brevibacillus</taxon>
    </lineage>
</organism>
<keyword evidence="2" id="KW-0175">Coiled coil</keyword>
<dbReference type="Proteomes" id="UP001077662">
    <property type="component" value="Unassembled WGS sequence"/>
</dbReference>
<evidence type="ECO:0000313" key="4">
    <source>
        <dbReference type="EMBL" id="MCZ0810530.1"/>
    </source>
</evidence>
<dbReference type="EMBL" id="JAPTNE010000121">
    <property type="protein sequence ID" value="MCZ0810530.1"/>
    <property type="molecule type" value="Genomic_DNA"/>
</dbReference>
<feature type="domain" description="Insertion element IS150 protein InsJ-like helix-turn-helix" evidence="3">
    <location>
        <begin position="40"/>
        <end position="78"/>
    </location>
</feature>
<accession>A0AAP3DMR4</accession>
<proteinExistence type="inferred from homology"/>
<dbReference type="PANTHER" id="PTHR33795">
    <property type="entry name" value="INSERTION ELEMENT IS150 PROTEIN INSJ"/>
    <property type="match status" value="1"/>
</dbReference>
<dbReference type="InterPro" id="IPR036388">
    <property type="entry name" value="WH-like_DNA-bd_sf"/>
</dbReference>